<keyword evidence="7 12" id="KW-0436">Ligase</keyword>
<dbReference type="InterPro" id="IPR013221">
    <property type="entry name" value="Mur_ligase_cen"/>
</dbReference>
<protein>
    <recommendedName>
        <fullName evidence="7">UDP-N-acetylmuramoyl-L-alanyl-D-glutamate--2,6-diaminopimelate ligase</fullName>
        <ecNumber evidence="7">6.3.2.13</ecNumber>
    </recommendedName>
    <alternativeName>
        <fullName evidence="7">Meso-A2pm-adding enzyme</fullName>
    </alternativeName>
    <alternativeName>
        <fullName evidence="7">Meso-diaminopimelate-adding enzyme</fullName>
    </alternativeName>
    <alternativeName>
        <fullName evidence="7">UDP-MurNAc-L-Ala-D-Glu:meso-diaminopimelate ligase</fullName>
    </alternativeName>
    <alternativeName>
        <fullName evidence="7">UDP-MurNAc-tripeptide synthetase</fullName>
    </alternativeName>
    <alternativeName>
        <fullName evidence="7">UDP-N-acetylmuramyl-tripeptide synthetase</fullName>
    </alternativeName>
</protein>
<feature type="domain" description="Mur ligase C-terminal" evidence="10">
    <location>
        <begin position="346"/>
        <end position="485"/>
    </location>
</feature>
<dbReference type="HAMAP" id="MF_00208">
    <property type="entry name" value="MurE"/>
    <property type="match status" value="1"/>
</dbReference>
<evidence type="ECO:0000313" key="12">
    <source>
        <dbReference type="EMBL" id="SCZ86623.1"/>
    </source>
</evidence>
<dbReference type="OrthoDB" id="9800958at2"/>
<dbReference type="NCBIfam" id="TIGR01085">
    <property type="entry name" value="murE"/>
    <property type="match status" value="1"/>
</dbReference>
<dbReference type="InterPro" id="IPR000713">
    <property type="entry name" value="Mur_ligase_N"/>
</dbReference>
<dbReference type="PANTHER" id="PTHR23135">
    <property type="entry name" value="MUR LIGASE FAMILY MEMBER"/>
    <property type="match status" value="1"/>
</dbReference>
<reference evidence="12 13" key="1">
    <citation type="submission" date="2016-10" db="EMBL/GenBank/DDBJ databases">
        <authorList>
            <person name="de Groot N.N."/>
        </authorList>
    </citation>
    <scope>NUCLEOTIDE SEQUENCE [LARGE SCALE GENOMIC DNA]</scope>
    <source>
        <strain evidence="12">1</strain>
    </source>
</reference>
<dbReference type="InterPro" id="IPR004101">
    <property type="entry name" value="Mur_ligase_C"/>
</dbReference>
<evidence type="ECO:0000256" key="4">
    <source>
        <dbReference type="ARBA" id="ARBA00022984"/>
    </source>
</evidence>
<proteinExistence type="inferred from homology"/>
<evidence type="ECO:0000256" key="8">
    <source>
        <dbReference type="RuleBase" id="RU004135"/>
    </source>
</evidence>
<dbReference type="NCBIfam" id="NF001126">
    <property type="entry name" value="PRK00139.1-4"/>
    <property type="match status" value="1"/>
</dbReference>
<comment type="subcellular location">
    <subcellularLocation>
        <location evidence="7 8">Cytoplasm</location>
    </subcellularLocation>
</comment>
<dbReference type="Pfam" id="PF02875">
    <property type="entry name" value="Mur_ligase_C"/>
    <property type="match status" value="1"/>
</dbReference>
<comment type="caution">
    <text evidence="7">Lacks conserved residue(s) required for the propagation of feature annotation.</text>
</comment>
<sequence length="522" mass="57803">MATLSHKNSKDFVVHSLDELGLKIRRLVTDSRELQPGDTFIAYVGENFDARQHIPEAVAKGVNAIIWEKKGFTWNPQWQLPNLAVSHLRQKVGLIASHLHDYPSRQLWLVGITGTNGKTSCSHWFAQAMTALGKKTAVIGTLGHGFANTLSSTAHTTPDAAQLQQLLAEFVRQQAKSVAMEVSSHGLDQGRLTGAEFSVAVLTNLSHDHLDYHGTMDSYAATKAKLFFWPGLKSAVLNLDEVLGVELSRQLESKAIQVIGYGFRLPREGSWVTRNQQVLFGSNIQLKMDRLRFDVDFRGQRVTLQFKIAGRFNAYNLLAVLATLLASGVGFDDAVLALQQVRPIPGRMELLGGGEQPVVIVDYAHTPDALSEVLIGLRETTAGSKQKIADKDKGKLICVIGCGGDRDRGKRPLIGEIAARLADEVIFTSDNPRSENPGKIINEILDGVEGKQKDHCRVEIDRSAAIYRAIHQARRKDVVLIAGKGAETHQEREGRKYPHDDRKIVRQVLRDLARQKMQETEQ</sequence>
<keyword evidence="7" id="KW-0963">Cytoplasm</keyword>
<dbReference type="InterPro" id="IPR036615">
    <property type="entry name" value="Mur_ligase_C_dom_sf"/>
</dbReference>
<feature type="binding site" evidence="7">
    <location>
        <position position="31"/>
    </location>
    <ligand>
        <name>UDP-N-acetyl-alpha-D-muramoyl-L-alanyl-D-glutamate</name>
        <dbReference type="ChEBI" id="CHEBI:83900"/>
    </ligand>
</feature>
<feature type="domain" description="Mur ligase central" evidence="11">
    <location>
        <begin position="112"/>
        <end position="323"/>
    </location>
</feature>
<comment type="pathway">
    <text evidence="7 8">Cell wall biogenesis; peptidoglycan biosynthesis.</text>
</comment>
<keyword evidence="5 7" id="KW-0131">Cell cycle</keyword>
<keyword evidence="2 7" id="KW-0132">Cell division</keyword>
<evidence type="ECO:0000259" key="11">
    <source>
        <dbReference type="Pfam" id="PF08245"/>
    </source>
</evidence>
<feature type="binding site" evidence="7">
    <location>
        <begin position="156"/>
        <end position="157"/>
    </location>
    <ligand>
        <name>UDP-N-acetyl-alpha-D-muramoyl-L-alanyl-D-glutamate</name>
        <dbReference type="ChEBI" id="CHEBI:83900"/>
    </ligand>
</feature>
<dbReference type="GO" id="GO:0009252">
    <property type="term" value="P:peptidoglycan biosynthetic process"/>
    <property type="evidence" value="ECO:0007669"/>
    <property type="project" value="UniProtKB-UniRule"/>
</dbReference>
<dbReference type="GO" id="GO:0000287">
    <property type="term" value="F:magnesium ion binding"/>
    <property type="evidence" value="ECO:0007669"/>
    <property type="project" value="UniProtKB-UniRule"/>
</dbReference>
<dbReference type="GO" id="GO:0005524">
    <property type="term" value="F:ATP binding"/>
    <property type="evidence" value="ECO:0007669"/>
    <property type="project" value="UniProtKB-UniRule"/>
</dbReference>
<feature type="domain" description="Mur ligase N-terminal catalytic" evidence="9">
    <location>
        <begin position="24"/>
        <end position="98"/>
    </location>
</feature>
<feature type="binding site" evidence="7">
    <location>
        <begin position="114"/>
        <end position="120"/>
    </location>
    <ligand>
        <name>ATP</name>
        <dbReference type="ChEBI" id="CHEBI:30616"/>
    </ligand>
</feature>
<comment type="cofactor">
    <cofactor evidence="7">
        <name>Mg(2+)</name>
        <dbReference type="ChEBI" id="CHEBI:18420"/>
    </cofactor>
</comment>
<dbReference type="GO" id="GO:0071555">
    <property type="term" value="P:cell wall organization"/>
    <property type="evidence" value="ECO:0007669"/>
    <property type="project" value="UniProtKB-KW"/>
</dbReference>
<evidence type="ECO:0000313" key="13">
    <source>
        <dbReference type="Proteomes" id="UP000198729"/>
    </source>
</evidence>
<evidence type="ECO:0000256" key="7">
    <source>
        <dbReference type="HAMAP-Rule" id="MF_00208"/>
    </source>
</evidence>
<dbReference type="InterPro" id="IPR035911">
    <property type="entry name" value="MurE/MurF_N"/>
</dbReference>
<feature type="short sequence motif" description="Meso-diaminopimelate recognition motif" evidence="7">
    <location>
        <begin position="430"/>
        <end position="433"/>
    </location>
</feature>
<dbReference type="EC" id="6.3.2.13" evidence="7"/>
<feature type="modified residue" description="N6-carboxylysine" evidence="7">
    <location>
        <position position="223"/>
    </location>
</feature>
<dbReference type="SUPFAM" id="SSF53623">
    <property type="entry name" value="MurD-like peptide ligases, catalytic domain"/>
    <property type="match status" value="1"/>
</dbReference>
<dbReference type="SUPFAM" id="SSF63418">
    <property type="entry name" value="MurE/MurF N-terminal domain"/>
    <property type="match status" value="1"/>
</dbReference>
<dbReference type="EMBL" id="FMWO01000071">
    <property type="protein sequence ID" value="SCZ86623.1"/>
    <property type="molecule type" value="Genomic_DNA"/>
</dbReference>
<dbReference type="GO" id="GO:0008360">
    <property type="term" value="P:regulation of cell shape"/>
    <property type="evidence" value="ECO:0007669"/>
    <property type="project" value="UniProtKB-KW"/>
</dbReference>
<dbReference type="AlphaFoldDB" id="A0A1G5SHD6"/>
<dbReference type="Gene3D" id="3.40.1190.10">
    <property type="entry name" value="Mur-like, catalytic domain"/>
    <property type="match status" value="1"/>
</dbReference>
<dbReference type="Proteomes" id="UP000198729">
    <property type="component" value="Unassembled WGS sequence"/>
</dbReference>
<feature type="binding site" evidence="7">
    <location>
        <begin position="430"/>
        <end position="433"/>
    </location>
    <ligand>
        <name>meso-2,6-diaminopimelate</name>
        <dbReference type="ChEBI" id="CHEBI:57791"/>
    </ligand>
</feature>
<accession>A0A1G5SHD6</accession>
<dbReference type="GO" id="GO:0051301">
    <property type="term" value="P:cell division"/>
    <property type="evidence" value="ECO:0007669"/>
    <property type="project" value="UniProtKB-KW"/>
</dbReference>
<dbReference type="Gene3D" id="3.40.1390.10">
    <property type="entry name" value="MurE/MurF, N-terminal domain"/>
    <property type="match status" value="1"/>
</dbReference>
<evidence type="ECO:0000259" key="10">
    <source>
        <dbReference type="Pfam" id="PF02875"/>
    </source>
</evidence>
<feature type="binding site" evidence="7">
    <location>
        <position position="183"/>
    </location>
    <ligand>
        <name>UDP-N-acetyl-alpha-D-muramoyl-L-alanyl-D-glutamate</name>
        <dbReference type="ChEBI" id="CHEBI:83900"/>
    </ligand>
</feature>
<dbReference type="InterPro" id="IPR036565">
    <property type="entry name" value="Mur-like_cat_sf"/>
</dbReference>
<gene>
    <name evidence="7 12" type="primary">murE</name>
    <name evidence="12" type="ORF">NSMM_610037</name>
</gene>
<keyword evidence="6 7" id="KW-0961">Cell wall biogenesis/degradation</keyword>
<evidence type="ECO:0000259" key="9">
    <source>
        <dbReference type="Pfam" id="PF01225"/>
    </source>
</evidence>
<keyword evidence="3 7" id="KW-0133">Cell shape</keyword>
<dbReference type="PANTHER" id="PTHR23135:SF4">
    <property type="entry name" value="UDP-N-ACETYLMURAMOYL-L-ALANYL-D-GLUTAMATE--2,6-DIAMINOPIMELATE LIGASE MURE HOMOLOG, CHLOROPLASTIC"/>
    <property type="match status" value="1"/>
</dbReference>
<name>A0A1G5SHD6_9PROT</name>
<feature type="binding site" evidence="7">
    <location>
        <position position="406"/>
    </location>
    <ligand>
        <name>meso-2,6-diaminopimelate</name>
        <dbReference type="ChEBI" id="CHEBI:57791"/>
    </ligand>
</feature>
<keyword evidence="7" id="KW-0067">ATP-binding</keyword>
<feature type="binding site" evidence="7">
    <location>
        <position position="487"/>
    </location>
    <ligand>
        <name>meso-2,6-diaminopimelate</name>
        <dbReference type="ChEBI" id="CHEBI:57791"/>
    </ligand>
</feature>
<keyword evidence="7" id="KW-0460">Magnesium</keyword>
<dbReference type="Pfam" id="PF01225">
    <property type="entry name" value="Mur_ligase"/>
    <property type="match status" value="1"/>
</dbReference>
<evidence type="ECO:0000256" key="6">
    <source>
        <dbReference type="ARBA" id="ARBA00023316"/>
    </source>
</evidence>
<feature type="binding site" evidence="7">
    <location>
        <position position="189"/>
    </location>
    <ligand>
        <name>UDP-N-acetyl-alpha-D-muramoyl-L-alanyl-D-glutamate</name>
        <dbReference type="ChEBI" id="CHEBI:83900"/>
    </ligand>
</feature>
<dbReference type="GO" id="GO:0005737">
    <property type="term" value="C:cytoplasm"/>
    <property type="evidence" value="ECO:0007669"/>
    <property type="project" value="UniProtKB-SubCell"/>
</dbReference>
<dbReference type="STRING" id="51642.NSMM_610037"/>
<dbReference type="InterPro" id="IPR005761">
    <property type="entry name" value="UDP-N-AcMur-Glu-dNH2Pim_ligase"/>
</dbReference>
<dbReference type="Pfam" id="PF08245">
    <property type="entry name" value="Mur_ligase_M"/>
    <property type="match status" value="1"/>
</dbReference>
<comment type="catalytic activity">
    <reaction evidence="7">
        <text>UDP-N-acetyl-alpha-D-muramoyl-L-alanyl-D-glutamate + meso-2,6-diaminopimelate + ATP = UDP-N-acetyl-alpha-D-muramoyl-L-alanyl-gamma-D-glutamyl-meso-2,6-diaminopimelate + ADP + phosphate + H(+)</text>
        <dbReference type="Rhea" id="RHEA:23676"/>
        <dbReference type="ChEBI" id="CHEBI:15378"/>
        <dbReference type="ChEBI" id="CHEBI:30616"/>
        <dbReference type="ChEBI" id="CHEBI:43474"/>
        <dbReference type="ChEBI" id="CHEBI:57791"/>
        <dbReference type="ChEBI" id="CHEBI:83900"/>
        <dbReference type="ChEBI" id="CHEBI:83905"/>
        <dbReference type="ChEBI" id="CHEBI:456216"/>
        <dbReference type="EC" id="6.3.2.13"/>
    </reaction>
</comment>
<evidence type="ECO:0000256" key="1">
    <source>
        <dbReference type="ARBA" id="ARBA00005898"/>
    </source>
</evidence>
<dbReference type="UniPathway" id="UPA00219"/>
<comment type="function">
    <text evidence="7">Catalyzes the addition of meso-diaminopimelic acid to the nucleotide precursor UDP-N-acetylmuramoyl-L-alanyl-D-glutamate (UMAG) in the biosynthesis of bacterial cell-wall peptidoglycan.</text>
</comment>
<dbReference type="RefSeq" id="WP_090287773.1">
    <property type="nucleotide sequence ID" value="NZ_FMWO01000071.1"/>
</dbReference>
<evidence type="ECO:0000256" key="2">
    <source>
        <dbReference type="ARBA" id="ARBA00022618"/>
    </source>
</evidence>
<keyword evidence="4 7" id="KW-0573">Peptidoglycan synthesis</keyword>
<comment type="PTM">
    <text evidence="7">Carboxylation is probably crucial for Mg(2+) binding and, consequently, for the gamma-phosphate positioning of ATP.</text>
</comment>
<dbReference type="SUPFAM" id="SSF53244">
    <property type="entry name" value="MurD-like peptide ligases, peptide-binding domain"/>
    <property type="match status" value="1"/>
</dbReference>
<feature type="binding site" evidence="7">
    <location>
        <position position="191"/>
    </location>
    <ligand>
        <name>UDP-N-acetyl-alpha-D-muramoyl-L-alanyl-D-glutamate</name>
        <dbReference type="ChEBI" id="CHEBI:83900"/>
    </ligand>
</feature>
<evidence type="ECO:0000256" key="3">
    <source>
        <dbReference type="ARBA" id="ARBA00022960"/>
    </source>
</evidence>
<evidence type="ECO:0000256" key="5">
    <source>
        <dbReference type="ARBA" id="ARBA00023306"/>
    </source>
</evidence>
<dbReference type="Gene3D" id="3.90.190.20">
    <property type="entry name" value="Mur ligase, C-terminal domain"/>
    <property type="match status" value="1"/>
</dbReference>
<keyword evidence="7" id="KW-0547">Nucleotide-binding</keyword>
<comment type="similarity">
    <text evidence="1 7">Belongs to the MurCDEF family. MurE subfamily.</text>
</comment>
<organism evidence="12 13">
    <name type="scientific">Nitrosomonas mobilis</name>
    <dbReference type="NCBI Taxonomy" id="51642"/>
    <lineage>
        <taxon>Bacteria</taxon>
        <taxon>Pseudomonadati</taxon>
        <taxon>Pseudomonadota</taxon>
        <taxon>Betaproteobacteria</taxon>
        <taxon>Nitrosomonadales</taxon>
        <taxon>Nitrosomonadaceae</taxon>
        <taxon>Nitrosomonas</taxon>
    </lineage>
</organism>
<keyword evidence="13" id="KW-1185">Reference proteome</keyword>
<dbReference type="GO" id="GO:0008765">
    <property type="term" value="F:UDP-N-acetylmuramoylalanyl-D-glutamate-2,6-diaminopimelate ligase activity"/>
    <property type="evidence" value="ECO:0007669"/>
    <property type="project" value="UniProtKB-UniRule"/>
</dbReference>
<feature type="binding site" evidence="7">
    <location>
        <position position="483"/>
    </location>
    <ligand>
        <name>meso-2,6-diaminopimelate</name>
        <dbReference type="ChEBI" id="CHEBI:57791"/>
    </ligand>
</feature>